<dbReference type="PROSITE" id="PS50600">
    <property type="entry name" value="ULP_PROTEASE"/>
    <property type="match status" value="1"/>
</dbReference>
<dbReference type="PANTHER" id="PTHR34835:SF90">
    <property type="entry name" value="AMINOTRANSFERASE-LIKE PLANT MOBILE DOMAIN-CONTAINING PROTEIN"/>
    <property type="match status" value="1"/>
</dbReference>
<name>A0A2U1KVG7_ARTAN</name>
<sequence length="1422" mass="163599">MKNKDTDDTVMKQYMTDTETEAEDDETPTPKPSKKRFSEEKVSDSDVNDAMKNVSSIPFLSETSKATKSKDKKKKMSVTERIAALQKKEKKLQKKLERKAQKVARKKEERKAAEAEEARKAADAGKARKAAEAEEARKAAEAEEARKAAEAEEARKAAEEEAKNTTTVYRTFRTRSSPKPFSDATSNLSNQRKRRLKDMGFETMINFPLNELPGSLGFYVLENFHPKSMELRLERGSIKVTRQKVHDMLGVPMGSRKLNEMELREWDDEFITRWEQQYCKLGKKEKATPALIAKEINRTSNADFMCKISFLMLFASTMGTLDSGGKCPYNVLRNVKEDDDIADIDWCGYILDCLEGSMHNWKDVKKSGNYYYGPLTLLNLLYLDSTHFPELQVMRHRPALRSWNTAMMKQRIELEKKQKCLGKLEHHGKFNQEEDQSDCINLYQGADVYFEEEIEDETSPATKEDYYRLVESSLDIISKERKEMLETLVEGCTKYNEDRMMYKLSKRYMKMFNVKDLLIPESASDGDSDDENEDNSDNDEEENVEYENEEPENEKSENEEMEYEMLDSEKQVDDEMGDENVDKMQEDLENVDVSVDDATAENVEKQNEAAINEPAVDKTGVDEPKVQKVELVDEPAVDEPAVEEPSVKEPAADELAVEEPAVKEPKKQEPKEQKTLHGAWFENRCRIINNTSHTKGSKEFRKKNSRNTTNAKGDKAIRKSIIHSIILLPLYGKIRKSRRKLLKKRVRKPSRFLVSPYMNKKTDVRKATHPDEMMVIDELFSMMGDPMEFVFETDCGAVTIRDNMQALAPTLKIKANVIVSFAAVLNYEEKKNNKGVRMKHYFHTAITMLDSEKQVDDEMGDENVDKMQEDLENVDVVDELKVQEVELVDEPAVDEPAVEEPSVKEPAADELAVEEPAVKEPKKQEPKKQKTLPSEEPKKPSQEDDFWDTHISSGENINETIISEATVKSSPLKSMEPGPKTDVESLTTQATQKAAKNSERKTVETRPMQKVTRQSARASYTPPSFSLGMGLSQLDTTTDANIKTQSTEENKEVEEEITEKRVRKPSRFLVSPYMNKKTDVRKATHPDKMMVTDELFSMMGDPMEFVFETDCGAVTIRDNMQTLAPTLKIEANVIDSFAAVLNYEEKKNNKGVRMKHYFHTAMISKNMIEGKMKSEKKQIEAFHESMESEFKKDETAMAMQHIEWSKNMIEGKMKSEKKQIEAFHESMESEFKKDETAMAMQHIEWAFFPIIAHHHYYLIVFNLFKGTSVIIDNSISVATYDSKYKHVCDLLKKLFSKHLERYKLPKASDVRDKKTTIMKLKWGTKNNEVDCGVFVMMHMENYNGETATKWNLGFPTEEENQTIDLIKMRVKYATKMLLHEVNKNRAMMSENAHQFARQYTDKDEKQKMIKENIKKKKAEQDA</sequence>
<dbReference type="InterPro" id="IPR003653">
    <property type="entry name" value="Peptidase_C48_C"/>
</dbReference>
<feature type="region of interest" description="Disordered" evidence="5">
    <location>
        <begin position="1"/>
        <end position="192"/>
    </location>
</feature>
<organism evidence="7 8">
    <name type="scientific">Artemisia annua</name>
    <name type="common">Sweet wormwood</name>
    <dbReference type="NCBI Taxonomy" id="35608"/>
    <lineage>
        <taxon>Eukaryota</taxon>
        <taxon>Viridiplantae</taxon>
        <taxon>Streptophyta</taxon>
        <taxon>Embryophyta</taxon>
        <taxon>Tracheophyta</taxon>
        <taxon>Spermatophyta</taxon>
        <taxon>Magnoliopsida</taxon>
        <taxon>eudicotyledons</taxon>
        <taxon>Gunneridae</taxon>
        <taxon>Pentapetalae</taxon>
        <taxon>asterids</taxon>
        <taxon>campanulids</taxon>
        <taxon>Asterales</taxon>
        <taxon>Asteraceae</taxon>
        <taxon>Asteroideae</taxon>
        <taxon>Anthemideae</taxon>
        <taxon>Artemisiinae</taxon>
        <taxon>Artemisia</taxon>
    </lineage>
</organism>
<feature type="compositionally biased region" description="Basic and acidic residues" evidence="5">
    <location>
        <begin position="1399"/>
        <end position="1422"/>
    </location>
</feature>
<feature type="region of interest" description="Disordered" evidence="5">
    <location>
        <begin position="692"/>
        <end position="711"/>
    </location>
</feature>
<evidence type="ECO:0000313" key="8">
    <source>
        <dbReference type="Proteomes" id="UP000245207"/>
    </source>
</evidence>
<feature type="compositionally biased region" description="Polar residues" evidence="5">
    <location>
        <begin position="950"/>
        <end position="972"/>
    </location>
</feature>
<feature type="compositionally biased region" description="Acidic residues" evidence="5">
    <location>
        <begin position="18"/>
        <end position="27"/>
    </location>
</feature>
<feature type="compositionally biased region" description="Acidic residues" evidence="5">
    <location>
        <begin position="524"/>
        <end position="552"/>
    </location>
</feature>
<dbReference type="Proteomes" id="UP000245207">
    <property type="component" value="Unassembled WGS sequence"/>
</dbReference>
<feature type="compositionally biased region" description="Basic and acidic residues" evidence="5">
    <location>
        <begin position="94"/>
        <end position="163"/>
    </location>
</feature>
<evidence type="ECO:0000256" key="4">
    <source>
        <dbReference type="SAM" id="Coils"/>
    </source>
</evidence>
<keyword evidence="3" id="KW-0378">Hydrolase</keyword>
<proteinExistence type="inferred from homology"/>
<evidence type="ECO:0000256" key="3">
    <source>
        <dbReference type="ARBA" id="ARBA00022801"/>
    </source>
</evidence>
<feature type="region of interest" description="Disordered" evidence="5">
    <location>
        <begin position="637"/>
        <end position="675"/>
    </location>
</feature>
<keyword evidence="8" id="KW-1185">Reference proteome</keyword>
<feature type="compositionally biased region" description="Polar residues" evidence="5">
    <location>
        <begin position="1011"/>
        <end position="1024"/>
    </location>
</feature>
<keyword evidence="4" id="KW-0175">Coiled coil</keyword>
<dbReference type="InterPro" id="IPR038765">
    <property type="entry name" value="Papain-like_cys_pep_sf"/>
</dbReference>
<feature type="compositionally biased region" description="Basic and acidic residues" evidence="5">
    <location>
        <begin position="1"/>
        <end position="10"/>
    </location>
</feature>
<dbReference type="Gene3D" id="3.40.395.10">
    <property type="entry name" value="Adenoviral Proteinase, Chain A"/>
    <property type="match status" value="1"/>
</dbReference>
<feature type="compositionally biased region" description="Polar residues" evidence="5">
    <location>
        <begin position="984"/>
        <end position="995"/>
    </location>
</feature>
<feature type="coiled-coil region" evidence="4">
    <location>
        <begin position="581"/>
        <end position="608"/>
    </location>
</feature>
<feature type="compositionally biased region" description="Basic and acidic residues" evidence="5">
    <location>
        <begin position="660"/>
        <end position="675"/>
    </location>
</feature>
<evidence type="ECO:0000256" key="5">
    <source>
        <dbReference type="SAM" id="MobiDB-lite"/>
    </source>
</evidence>
<feature type="compositionally biased region" description="Polar residues" evidence="5">
    <location>
        <begin position="53"/>
        <end position="62"/>
    </location>
</feature>
<reference evidence="7 8" key="1">
    <citation type="journal article" date="2018" name="Mol. Plant">
        <title>The genome of Artemisia annua provides insight into the evolution of Asteraceae family and artemisinin biosynthesis.</title>
        <authorList>
            <person name="Shen Q."/>
            <person name="Zhang L."/>
            <person name="Liao Z."/>
            <person name="Wang S."/>
            <person name="Yan T."/>
            <person name="Shi P."/>
            <person name="Liu M."/>
            <person name="Fu X."/>
            <person name="Pan Q."/>
            <person name="Wang Y."/>
            <person name="Lv Z."/>
            <person name="Lu X."/>
            <person name="Zhang F."/>
            <person name="Jiang W."/>
            <person name="Ma Y."/>
            <person name="Chen M."/>
            <person name="Hao X."/>
            <person name="Li L."/>
            <person name="Tang Y."/>
            <person name="Lv G."/>
            <person name="Zhou Y."/>
            <person name="Sun X."/>
            <person name="Brodelius P.E."/>
            <person name="Rose J.K.C."/>
            <person name="Tang K."/>
        </authorList>
    </citation>
    <scope>NUCLEOTIDE SEQUENCE [LARGE SCALE GENOMIC DNA]</scope>
    <source>
        <strain evidence="8">cv. Huhao1</strain>
        <tissue evidence="7">Leaf</tissue>
    </source>
</reference>
<comment type="caution">
    <text evidence="7">The sequence shown here is derived from an EMBL/GenBank/DDBJ whole genome shotgun (WGS) entry which is preliminary data.</text>
</comment>
<evidence type="ECO:0000256" key="2">
    <source>
        <dbReference type="ARBA" id="ARBA00022670"/>
    </source>
</evidence>
<evidence type="ECO:0000259" key="6">
    <source>
        <dbReference type="PROSITE" id="PS50600"/>
    </source>
</evidence>
<dbReference type="SUPFAM" id="SSF54001">
    <property type="entry name" value="Cysteine proteinases"/>
    <property type="match status" value="1"/>
</dbReference>
<dbReference type="PANTHER" id="PTHR34835">
    <property type="entry name" value="OS07G0283600 PROTEIN-RELATED"/>
    <property type="match status" value="1"/>
</dbReference>
<feature type="region of interest" description="Disordered" evidence="5">
    <location>
        <begin position="1397"/>
        <end position="1422"/>
    </location>
</feature>
<dbReference type="GO" id="GO:0008234">
    <property type="term" value="F:cysteine-type peptidase activity"/>
    <property type="evidence" value="ECO:0007669"/>
    <property type="project" value="InterPro"/>
</dbReference>
<accession>A0A2U1KVG7</accession>
<feature type="compositionally biased region" description="Basic and acidic residues" evidence="5">
    <location>
        <begin position="916"/>
        <end position="942"/>
    </location>
</feature>
<feature type="region of interest" description="Disordered" evidence="5">
    <location>
        <begin position="520"/>
        <end position="566"/>
    </location>
</feature>
<protein>
    <recommendedName>
        <fullName evidence="6">Ubiquitin-like protease family profile domain-containing protein</fullName>
    </recommendedName>
</protein>
<comment type="similarity">
    <text evidence="1">Belongs to the peptidase C48 family.</text>
</comment>
<feature type="compositionally biased region" description="Polar residues" evidence="5">
    <location>
        <begin position="164"/>
        <end position="190"/>
    </location>
</feature>
<evidence type="ECO:0000256" key="1">
    <source>
        <dbReference type="ARBA" id="ARBA00005234"/>
    </source>
</evidence>
<dbReference type="EMBL" id="PKPP01013571">
    <property type="protein sequence ID" value="PWA40749.1"/>
    <property type="molecule type" value="Genomic_DNA"/>
</dbReference>
<keyword evidence="2" id="KW-0645">Protease</keyword>
<feature type="domain" description="Ubiquitin-like protease family profile" evidence="6">
    <location>
        <begin position="1113"/>
        <end position="1342"/>
    </location>
</feature>
<feature type="region of interest" description="Disordered" evidence="5">
    <location>
        <begin position="887"/>
        <end position="1031"/>
    </location>
</feature>
<dbReference type="GO" id="GO:0006508">
    <property type="term" value="P:proteolysis"/>
    <property type="evidence" value="ECO:0007669"/>
    <property type="project" value="UniProtKB-KW"/>
</dbReference>
<feature type="compositionally biased region" description="Acidic residues" evidence="5">
    <location>
        <begin position="887"/>
        <end position="898"/>
    </location>
</feature>
<dbReference type="OrthoDB" id="1749738at2759"/>
<gene>
    <name evidence="7" type="ORF">CTI12_AA560070</name>
</gene>
<evidence type="ECO:0000313" key="7">
    <source>
        <dbReference type="EMBL" id="PWA40749.1"/>
    </source>
</evidence>